<keyword evidence="3" id="KW-1185">Reference proteome</keyword>
<feature type="domain" description="Methyltransferase type 11" evidence="1">
    <location>
        <begin position="82"/>
        <end position="182"/>
    </location>
</feature>
<evidence type="ECO:0000259" key="1">
    <source>
        <dbReference type="Pfam" id="PF08241"/>
    </source>
</evidence>
<reference evidence="2 3" key="1">
    <citation type="submission" date="2019-08" db="EMBL/GenBank/DDBJ databases">
        <title>In-depth cultivation of the pig gut microbiome towards novel bacterial diversity and tailored functional studies.</title>
        <authorList>
            <person name="Wylensek D."/>
            <person name="Hitch T.C.A."/>
            <person name="Clavel T."/>
        </authorList>
    </citation>
    <scope>NUCLEOTIDE SEQUENCE [LARGE SCALE GENOMIC DNA]</scope>
    <source>
        <strain evidence="2 3">WCA-693-APC-MOT-I</strain>
    </source>
</reference>
<gene>
    <name evidence="2" type="ORF">FYJ58_08225</name>
</gene>
<keyword evidence="2" id="KW-0808">Transferase</keyword>
<evidence type="ECO:0000313" key="3">
    <source>
        <dbReference type="Proteomes" id="UP000482209"/>
    </source>
</evidence>
<dbReference type="Pfam" id="PF08241">
    <property type="entry name" value="Methyltransf_11"/>
    <property type="match status" value="1"/>
</dbReference>
<dbReference type="RefSeq" id="WP_154519270.1">
    <property type="nucleotide sequence ID" value="NZ_VUMT01000010.1"/>
</dbReference>
<dbReference type="Proteomes" id="UP000482209">
    <property type="component" value="Unassembled WGS sequence"/>
</dbReference>
<organism evidence="2 3">
    <name type="scientific">Velocimicrobium porci</name>
    <dbReference type="NCBI Taxonomy" id="2606634"/>
    <lineage>
        <taxon>Bacteria</taxon>
        <taxon>Bacillati</taxon>
        <taxon>Bacillota</taxon>
        <taxon>Clostridia</taxon>
        <taxon>Lachnospirales</taxon>
        <taxon>Lachnospiraceae</taxon>
        <taxon>Velocimicrobium</taxon>
    </lineage>
</organism>
<dbReference type="SUPFAM" id="SSF48452">
    <property type="entry name" value="TPR-like"/>
    <property type="match status" value="1"/>
</dbReference>
<proteinExistence type="predicted"/>
<dbReference type="SUPFAM" id="SSF53335">
    <property type="entry name" value="S-adenosyl-L-methionine-dependent methyltransferases"/>
    <property type="match status" value="1"/>
</dbReference>
<dbReference type="InterPro" id="IPR013216">
    <property type="entry name" value="Methyltransf_11"/>
</dbReference>
<dbReference type="GO" id="GO:0008757">
    <property type="term" value="F:S-adenosylmethionine-dependent methyltransferase activity"/>
    <property type="evidence" value="ECO:0007669"/>
    <property type="project" value="InterPro"/>
</dbReference>
<dbReference type="EMBL" id="VUMT01000010">
    <property type="protein sequence ID" value="MSS63862.1"/>
    <property type="molecule type" value="Genomic_DNA"/>
</dbReference>
<evidence type="ECO:0000313" key="2">
    <source>
        <dbReference type="EMBL" id="MSS63862.1"/>
    </source>
</evidence>
<name>A0A6L5XYM1_9FIRM</name>
<dbReference type="PANTHER" id="PTHR43861">
    <property type="entry name" value="TRANS-ACONITATE 2-METHYLTRANSFERASE-RELATED"/>
    <property type="match status" value="1"/>
</dbReference>
<protein>
    <submittedName>
        <fullName evidence="2">Methyltransferase domain-containing protein</fullName>
    </submittedName>
</protein>
<dbReference type="Gene3D" id="1.25.40.10">
    <property type="entry name" value="Tetratricopeptide repeat domain"/>
    <property type="match status" value="1"/>
</dbReference>
<dbReference type="InterPro" id="IPR011990">
    <property type="entry name" value="TPR-like_helical_dom_sf"/>
</dbReference>
<comment type="caution">
    <text evidence="2">The sequence shown here is derived from an EMBL/GenBank/DDBJ whole genome shotgun (WGS) entry which is preliminary data.</text>
</comment>
<dbReference type="Pfam" id="PF14559">
    <property type="entry name" value="TPR_19"/>
    <property type="match status" value="1"/>
</dbReference>
<dbReference type="GO" id="GO:0032259">
    <property type="term" value="P:methylation"/>
    <property type="evidence" value="ECO:0007669"/>
    <property type="project" value="UniProtKB-KW"/>
</dbReference>
<dbReference type="AlphaFoldDB" id="A0A6L5XYM1"/>
<dbReference type="Gene3D" id="3.40.50.150">
    <property type="entry name" value="Vaccinia Virus protein VP39"/>
    <property type="match status" value="1"/>
</dbReference>
<dbReference type="CDD" id="cd02440">
    <property type="entry name" value="AdoMet_MTases"/>
    <property type="match status" value="1"/>
</dbReference>
<dbReference type="InterPro" id="IPR029063">
    <property type="entry name" value="SAM-dependent_MTases_sf"/>
</dbReference>
<keyword evidence="2" id="KW-0489">Methyltransferase</keyword>
<accession>A0A6L5XYM1</accession>
<sequence>MTKEWSKENPIPELNLKWYEEKYSYSDGNVEDEIIEIIKANQEVDYSKSIYENLSWPSYYHLTYLRENILNWYPFTKNDSVLEIGCGMGAITNMLCERCGHVTAVELSKRRATAVKYRCYDKDNLEIIVANLNDIEFEQKFDYITLIGVLEYQGTYTLSENPFVDFLKKIKELLKPDGKLLIAIENKYGLKYWCGAKEDHTGIPFDGMNQYKVGNGNARTFSKKELRDLLEKSGYGYSYFYYPLPDYKLPERIYSENYLPRENELNSLRRYYIPDNESVIADERNIYNDLIENEVFEFFANSFLVECSAKENNEGRVVFMKDGGERNAAHRIITTIDDKKQVVKRAKTIYGEEHIKQVYANMENLKNRGIQVLPVTYNNGKLEMEFYDGETLEHRLVSCFEKNETEEAFALIDTLIDFIKMTSDCVPSKENCMIYYGLIKEEEAYKYSCILKDGYIDMIAQNCFVGEKWVFFDQEWHMENVPLDFILYRMFNMLYYNNPDIQQHCSLYDLAEHYNMVESWDLYGDLNSVFEAQVLDRYHLNSSNGISSINLNTCIQNIGKLFLTIPNNTNTQEINVDELKKEISILLSEKKYEQLEELMNSEEIADIKEKDIEKLRNIMCIYSMEKKSGAYNFISTCDSLDKCLDHYNTVKYLISDIISNGEKSRIEDFIRYVKLYQVSYIALIVIASCEWGEGEMEAVLGYIGEIYLEKNMDEDAANIFGYLLDCNPDNDDAKYKLGYIYYKHNNFEKAMEYLEAISYPTMEVEELKNNIMRFGIN</sequence>